<organism evidence="1">
    <name type="scientific">Anguilla anguilla</name>
    <name type="common">European freshwater eel</name>
    <name type="synonym">Muraena anguilla</name>
    <dbReference type="NCBI Taxonomy" id="7936"/>
    <lineage>
        <taxon>Eukaryota</taxon>
        <taxon>Metazoa</taxon>
        <taxon>Chordata</taxon>
        <taxon>Craniata</taxon>
        <taxon>Vertebrata</taxon>
        <taxon>Euteleostomi</taxon>
        <taxon>Actinopterygii</taxon>
        <taxon>Neopterygii</taxon>
        <taxon>Teleostei</taxon>
        <taxon>Anguilliformes</taxon>
        <taxon>Anguillidae</taxon>
        <taxon>Anguilla</taxon>
    </lineage>
</organism>
<proteinExistence type="predicted"/>
<sequence>MIELLQRNAEIDANCLYTKAKTLSIVSVVFAYMSV</sequence>
<dbReference type="EMBL" id="GBXM01108240">
    <property type="protein sequence ID" value="JAH00337.1"/>
    <property type="molecule type" value="Transcribed_RNA"/>
</dbReference>
<accession>A0A0E9P7T0</accession>
<name>A0A0E9P7T0_ANGAN</name>
<dbReference type="AlphaFoldDB" id="A0A0E9P7T0"/>
<protein>
    <submittedName>
        <fullName evidence="1">Uncharacterized protein</fullName>
    </submittedName>
</protein>
<reference evidence="1" key="2">
    <citation type="journal article" date="2015" name="Fish Shellfish Immunol.">
        <title>Early steps in the European eel (Anguilla anguilla)-Vibrio vulnificus interaction in the gills: Role of the RtxA13 toxin.</title>
        <authorList>
            <person name="Callol A."/>
            <person name="Pajuelo D."/>
            <person name="Ebbesson L."/>
            <person name="Teles M."/>
            <person name="MacKenzie S."/>
            <person name="Amaro C."/>
        </authorList>
    </citation>
    <scope>NUCLEOTIDE SEQUENCE</scope>
</reference>
<reference evidence="1" key="1">
    <citation type="submission" date="2014-11" db="EMBL/GenBank/DDBJ databases">
        <authorList>
            <person name="Amaro Gonzalez C."/>
        </authorList>
    </citation>
    <scope>NUCLEOTIDE SEQUENCE</scope>
</reference>
<evidence type="ECO:0000313" key="1">
    <source>
        <dbReference type="EMBL" id="JAH00337.1"/>
    </source>
</evidence>